<dbReference type="GO" id="GO:0005886">
    <property type="term" value="C:plasma membrane"/>
    <property type="evidence" value="ECO:0007669"/>
    <property type="project" value="UniProtKB-SubCell"/>
</dbReference>
<keyword evidence="7" id="KW-0479">Metal-binding</keyword>
<dbReference type="GO" id="GO:0006508">
    <property type="term" value="P:proteolysis"/>
    <property type="evidence" value="ECO:0007669"/>
    <property type="project" value="UniProtKB-KW"/>
</dbReference>
<dbReference type="InterPro" id="IPR044537">
    <property type="entry name" value="Rip2-like"/>
</dbReference>
<accession>A0A1G2CFT9</accession>
<dbReference type="Pfam" id="PF02163">
    <property type="entry name" value="Peptidase_M50"/>
    <property type="match status" value="2"/>
</dbReference>
<keyword evidence="11" id="KW-0482">Metalloprotease</keyword>
<keyword evidence="6 13" id="KW-0812">Transmembrane</keyword>
<evidence type="ECO:0000256" key="6">
    <source>
        <dbReference type="ARBA" id="ARBA00022692"/>
    </source>
</evidence>
<dbReference type="GO" id="GO:0008237">
    <property type="term" value="F:metallopeptidase activity"/>
    <property type="evidence" value="ECO:0007669"/>
    <property type="project" value="UniProtKB-KW"/>
</dbReference>
<feature type="transmembrane region" description="Helical" evidence="13">
    <location>
        <begin position="199"/>
        <end position="219"/>
    </location>
</feature>
<feature type="domain" description="Peptidase M50" evidence="14">
    <location>
        <begin position="8"/>
        <end position="113"/>
    </location>
</feature>
<evidence type="ECO:0000256" key="2">
    <source>
        <dbReference type="ARBA" id="ARBA00004651"/>
    </source>
</evidence>
<comment type="subcellular location">
    <subcellularLocation>
        <location evidence="2">Cell membrane</location>
        <topology evidence="2">Multi-pass membrane protein</topology>
    </subcellularLocation>
</comment>
<feature type="transmembrane region" description="Helical" evidence="13">
    <location>
        <begin position="175"/>
        <end position="192"/>
    </location>
</feature>
<dbReference type="GO" id="GO:0046872">
    <property type="term" value="F:metal ion binding"/>
    <property type="evidence" value="ECO:0007669"/>
    <property type="project" value="UniProtKB-KW"/>
</dbReference>
<keyword evidence="4" id="KW-1003">Cell membrane</keyword>
<feature type="transmembrane region" description="Helical" evidence="13">
    <location>
        <begin position="122"/>
        <end position="143"/>
    </location>
</feature>
<evidence type="ECO:0000256" key="12">
    <source>
        <dbReference type="ARBA" id="ARBA00023136"/>
    </source>
</evidence>
<reference evidence="15 16" key="1">
    <citation type="journal article" date="2016" name="Nat. Commun.">
        <title>Thousands of microbial genomes shed light on interconnected biogeochemical processes in an aquifer system.</title>
        <authorList>
            <person name="Anantharaman K."/>
            <person name="Brown C.T."/>
            <person name="Hug L.A."/>
            <person name="Sharon I."/>
            <person name="Castelle C.J."/>
            <person name="Probst A.J."/>
            <person name="Thomas B.C."/>
            <person name="Singh A."/>
            <person name="Wilkins M.J."/>
            <person name="Karaoz U."/>
            <person name="Brodie E.L."/>
            <person name="Williams K.H."/>
            <person name="Hubbard S.S."/>
            <person name="Banfield J.F."/>
        </authorList>
    </citation>
    <scope>NUCLEOTIDE SEQUENCE [LARGE SCALE GENOMIC DNA]</scope>
</reference>
<gene>
    <name evidence="15" type="ORF">A2945_04935</name>
</gene>
<keyword evidence="12 13" id="KW-0472">Membrane</keyword>
<keyword evidence="9" id="KW-0862">Zinc</keyword>
<evidence type="ECO:0000256" key="11">
    <source>
        <dbReference type="ARBA" id="ARBA00023049"/>
    </source>
</evidence>
<comment type="cofactor">
    <cofactor evidence="1">
        <name>Zn(2+)</name>
        <dbReference type="ChEBI" id="CHEBI:29105"/>
    </cofactor>
</comment>
<evidence type="ECO:0000256" key="9">
    <source>
        <dbReference type="ARBA" id="ARBA00022833"/>
    </source>
</evidence>
<organism evidence="15 16">
    <name type="scientific">Candidatus Liptonbacteria bacterium RIFCSPLOWO2_01_FULL_52_25</name>
    <dbReference type="NCBI Taxonomy" id="1798650"/>
    <lineage>
        <taxon>Bacteria</taxon>
        <taxon>Candidatus Liptoniibacteriota</taxon>
    </lineage>
</organism>
<evidence type="ECO:0000256" key="10">
    <source>
        <dbReference type="ARBA" id="ARBA00022989"/>
    </source>
</evidence>
<comment type="caution">
    <text evidence="15">The sequence shown here is derived from an EMBL/GenBank/DDBJ whole genome shotgun (WGS) entry which is preliminary data.</text>
</comment>
<keyword evidence="8" id="KW-0378">Hydrolase</keyword>
<dbReference type="EMBL" id="MHLA01000017">
    <property type="protein sequence ID" value="OGY99287.1"/>
    <property type="molecule type" value="Genomic_DNA"/>
</dbReference>
<evidence type="ECO:0000313" key="16">
    <source>
        <dbReference type="Proteomes" id="UP000178880"/>
    </source>
</evidence>
<evidence type="ECO:0000259" key="14">
    <source>
        <dbReference type="Pfam" id="PF02163"/>
    </source>
</evidence>
<dbReference type="InterPro" id="IPR008915">
    <property type="entry name" value="Peptidase_M50"/>
</dbReference>
<evidence type="ECO:0000256" key="7">
    <source>
        <dbReference type="ARBA" id="ARBA00022723"/>
    </source>
</evidence>
<sequence length="220" mass="24342">MELLIFQLAVLIFSVIIHEVSHGYVAEYLGDPTARNAGRLTLNPIPHMSLFGMVIFPIISYFAWGIPVGAAKPVPYNPNNLKDPRRGGALIAVAGPASNLVIAVVFGIILRAMSMAGVLSGTLANAFGLVVYLNILLAIFNLVPIPPLDGSKVVPLLLPRRAAFHWDHFWNRAQAWIQQNFLLFIILFMFFFRYVLHAVFFVIGPVIEFLFTLIAGLPVF</sequence>
<dbReference type="CDD" id="cd06158">
    <property type="entry name" value="S2P-M50_like_1"/>
    <property type="match status" value="1"/>
</dbReference>
<dbReference type="Proteomes" id="UP000178880">
    <property type="component" value="Unassembled WGS sequence"/>
</dbReference>
<evidence type="ECO:0000256" key="1">
    <source>
        <dbReference type="ARBA" id="ARBA00001947"/>
    </source>
</evidence>
<keyword evidence="5" id="KW-0645">Protease</keyword>
<feature type="transmembrane region" description="Helical" evidence="13">
    <location>
        <begin position="50"/>
        <end position="70"/>
    </location>
</feature>
<dbReference type="AlphaFoldDB" id="A0A1G2CFT9"/>
<comment type="similarity">
    <text evidence="3">Belongs to the peptidase M50B family.</text>
</comment>
<evidence type="ECO:0000256" key="4">
    <source>
        <dbReference type="ARBA" id="ARBA00022475"/>
    </source>
</evidence>
<evidence type="ECO:0000256" key="3">
    <source>
        <dbReference type="ARBA" id="ARBA00007931"/>
    </source>
</evidence>
<protein>
    <recommendedName>
        <fullName evidence="14">Peptidase M50 domain-containing protein</fullName>
    </recommendedName>
</protein>
<feature type="transmembrane region" description="Helical" evidence="13">
    <location>
        <begin position="90"/>
        <end position="110"/>
    </location>
</feature>
<evidence type="ECO:0000313" key="15">
    <source>
        <dbReference type="EMBL" id="OGY99287.1"/>
    </source>
</evidence>
<feature type="transmembrane region" description="Helical" evidence="13">
    <location>
        <begin position="6"/>
        <end position="29"/>
    </location>
</feature>
<evidence type="ECO:0000256" key="13">
    <source>
        <dbReference type="SAM" id="Phobius"/>
    </source>
</evidence>
<dbReference type="PANTHER" id="PTHR35864">
    <property type="entry name" value="ZINC METALLOPROTEASE MJ0611-RELATED"/>
    <property type="match status" value="1"/>
</dbReference>
<evidence type="ECO:0000256" key="5">
    <source>
        <dbReference type="ARBA" id="ARBA00022670"/>
    </source>
</evidence>
<name>A0A1G2CFT9_9BACT</name>
<feature type="domain" description="Peptidase M50" evidence="14">
    <location>
        <begin position="123"/>
        <end position="161"/>
    </location>
</feature>
<dbReference type="InterPro" id="IPR052348">
    <property type="entry name" value="Metallopeptidase_M50B"/>
</dbReference>
<proteinExistence type="inferred from homology"/>
<dbReference type="PANTHER" id="PTHR35864:SF1">
    <property type="entry name" value="ZINC METALLOPROTEASE YWHC-RELATED"/>
    <property type="match status" value="1"/>
</dbReference>
<dbReference type="STRING" id="1798650.A2945_04935"/>
<evidence type="ECO:0000256" key="8">
    <source>
        <dbReference type="ARBA" id="ARBA00022801"/>
    </source>
</evidence>
<keyword evidence="10 13" id="KW-1133">Transmembrane helix</keyword>